<gene>
    <name evidence="10" type="ORF">AMPC_31060</name>
</gene>
<dbReference type="PRINTS" id="PR00344">
    <property type="entry name" value="BCTRLSENSOR"/>
</dbReference>
<evidence type="ECO:0000256" key="5">
    <source>
        <dbReference type="ARBA" id="ARBA00022741"/>
    </source>
</evidence>
<dbReference type="EMBL" id="AP025592">
    <property type="protein sequence ID" value="BDG09993.1"/>
    <property type="molecule type" value="Genomic_DNA"/>
</dbReference>
<dbReference type="CDD" id="cd00075">
    <property type="entry name" value="HATPase"/>
    <property type="match status" value="1"/>
</dbReference>
<evidence type="ECO:0000256" key="6">
    <source>
        <dbReference type="ARBA" id="ARBA00022777"/>
    </source>
</evidence>
<dbReference type="InterPro" id="IPR004358">
    <property type="entry name" value="Sig_transdc_His_kin-like_C"/>
</dbReference>
<evidence type="ECO:0000256" key="4">
    <source>
        <dbReference type="ARBA" id="ARBA00022679"/>
    </source>
</evidence>
<dbReference type="SUPFAM" id="SSF55874">
    <property type="entry name" value="ATPase domain of HSP90 chaperone/DNA topoisomerase II/histidine kinase"/>
    <property type="match status" value="1"/>
</dbReference>
<dbReference type="Gene3D" id="1.10.287.130">
    <property type="match status" value="1"/>
</dbReference>
<evidence type="ECO:0000256" key="1">
    <source>
        <dbReference type="ARBA" id="ARBA00000085"/>
    </source>
</evidence>
<dbReference type="SMART" id="SM00387">
    <property type="entry name" value="HATPase_c"/>
    <property type="match status" value="1"/>
</dbReference>
<dbReference type="SUPFAM" id="SSF47384">
    <property type="entry name" value="Homodimeric domain of signal transducing histidine kinase"/>
    <property type="match status" value="1"/>
</dbReference>
<dbReference type="Gene3D" id="3.30.450.20">
    <property type="entry name" value="PAS domain"/>
    <property type="match status" value="1"/>
</dbReference>
<evidence type="ECO:0000256" key="8">
    <source>
        <dbReference type="ARBA" id="ARBA00023012"/>
    </source>
</evidence>
<dbReference type="Pfam" id="PF14361">
    <property type="entry name" value="RsbRD_N"/>
    <property type="match status" value="1"/>
</dbReference>
<comment type="catalytic activity">
    <reaction evidence="1">
        <text>ATP + protein L-histidine = ADP + protein N-phospho-L-histidine.</text>
        <dbReference type="EC" id="2.7.13.3"/>
    </reaction>
</comment>
<proteinExistence type="predicted"/>
<dbReference type="SUPFAM" id="SSF55785">
    <property type="entry name" value="PYP-like sensor domain (PAS domain)"/>
    <property type="match status" value="1"/>
</dbReference>
<dbReference type="EC" id="2.7.13.3" evidence="2"/>
<accession>A0ABN6NCF0</accession>
<dbReference type="PROSITE" id="PS50109">
    <property type="entry name" value="HIS_KIN"/>
    <property type="match status" value="1"/>
</dbReference>
<dbReference type="InterPro" id="IPR050351">
    <property type="entry name" value="BphY/WalK/GraS-like"/>
</dbReference>
<evidence type="ECO:0000259" key="9">
    <source>
        <dbReference type="PROSITE" id="PS50109"/>
    </source>
</evidence>
<dbReference type="InterPro" id="IPR003594">
    <property type="entry name" value="HATPase_dom"/>
</dbReference>
<keyword evidence="3" id="KW-0597">Phosphoprotein</keyword>
<dbReference type="RefSeq" id="WP_248342389.1">
    <property type="nucleotide sequence ID" value="NZ_AP025592.1"/>
</dbReference>
<evidence type="ECO:0000313" key="11">
    <source>
        <dbReference type="Proteomes" id="UP001162734"/>
    </source>
</evidence>
<dbReference type="InterPro" id="IPR036890">
    <property type="entry name" value="HATPase_C_sf"/>
</dbReference>
<dbReference type="InterPro" id="IPR013656">
    <property type="entry name" value="PAS_4"/>
</dbReference>
<keyword evidence="6" id="KW-0418">Kinase</keyword>
<name>A0ABN6NCF0_9BACT</name>
<dbReference type="Gene3D" id="3.30.565.10">
    <property type="entry name" value="Histidine kinase-like ATPase, C-terminal domain"/>
    <property type="match status" value="1"/>
</dbReference>
<protein>
    <recommendedName>
        <fullName evidence="2">histidine kinase</fullName>
        <ecNumber evidence="2">2.7.13.3</ecNumber>
    </recommendedName>
</protein>
<sequence length="490" mass="54468">MDPGGRTAPGSLAGILAARRDAILEAWAERASASLGEQLPRPALIDNMPRFLEGLERALRGEPCDAAAQASSTHGAERQQVGVSLEQILREYWLLRQVLYAELERAGGAVRLDELRILSDVVDGGVAVAVSRYVRERDAALAQRERESARAARLLELGDAFLELDRDFRILRVNANQERLSRKPRSQTVGRRFHEVWPELVDPPSRYLREYERAMRDRVPVQFEEFFAPLRMWTEVTAYPVDGAGLAVFFRDVTERKETEGRLEQARRFAQQLLGIVSHDLRNPLSAVQLGAKSLLRREDLGDAATAVVARIISAAERATRMIADLLDLTQARLGEGIAVHPRRIDLGELAEEMLRELSVAYPDRPVELRREGDLAGEWDPDRLSQVLGNLVTNAFKYGDAAAPVVITLRGEERQVCCEVRNRGPPISAELLPRLFEPLHRGPSLERAGRSIGLGLFIVREILRAHGGHIEVASGAEEGTAFSFCLPRGG</sequence>
<dbReference type="Pfam" id="PF02518">
    <property type="entry name" value="HATPase_c"/>
    <property type="match status" value="1"/>
</dbReference>
<evidence type="ECO:0000313" key="10">
    <source>
        <dbReference type="EMBL" id="BDG09993.1"/>
    </source>
</evidence>
<keyword evidence="11" id="KW-1185">Reference proteome</keyword>
<evidence type="ECO:0000256" key="2">
    <source>
        <dbReference type="ARBA" id="ARBA00012438"/>
    </source>
</evidence>
<dbReference type="InterPro" id="IPR035965">
    <property type="entry name" value="PAS-like_dom_sf"/>
</dbReference>
<dbReference type="CDD" id="cd00082">
    <property type="entry name" value="HisKA"/>
    <property type="match status" value="1"/>
</dbReference>
<feature type="domain" description="Histidine kinase" evidence="9">
    <location>
        <begin position="276"/>
        <end position="490"/>
    </location>
</feature>
<dbReference type="Pfam" id="PF00512">
    <property type="entry name" value="HisKA"/>
    <property type="match status" value="1"/>
</dbReference>
<dbReference type="InterPro" id="IPR003661">
    <property type="entry name" value="HisK_dim/P_dom"/>
</dbReference>
<keyword evidence="7" id="KW-0067">ATP-binding</keyword>
<dbReference type="InterPro" id="IPR005467">
    <property type="entry name" value="His_kinase_dom"/>
</dbReference>
<dbReference type="Pfam" id="PF08448">
    <property type="entry name" value="PAS_4"/>
    <property type="match status" value="1"/>
</dbReference>
<dbReference type="SMART" id="SM00388">
    <property type="entry name" value="HisKA"/>
    <property type="match status" value="1"/>
</dbReference>
<dbReference type="Proteomes" id="UP001162734">
    <property type="component" value="Chromosome"/>
</dbReference>
<keyword evidence="5" id="KW-0547">Nucleotide-binding</keyword>
<dbReference type="InterPro" id="IPR036097">
    <property type="entry name" value="HisK_dim/P_sf"/>
</dbReference>
<reference evidence="11" key="1">
    <citation type="journal article" date="2022" name="Int. J. Syst. Evol. Microbiol.">
        <title>Anaeromyxobacter oryzae sp. nov., Anaeromyxobacter diazotrophicus sp. nov. and Anaeromyxobacter paludicola sp. nov., isolated from paddy soils.</title>
        <authorList>
            <person name="Itoh H."/>
            <person name="Xu Z."/>
            <person name="Mise K."/>
            <person name="Masuda Y."/>
            <person name="Ushijima N."/>
            <person name="Hayakawa C."/>
            <person name="Shiratori Y."/>
            <person name="Senoo K."/>
        </authorList>
    </citation>
    <scope>NUCLEOTIDE SEQUENCE [LARGE SCALE GENOMIC DNA]</scope>
    <source>
        <strain evidence="11">Red630</strain>
    </source>
</reference>
<organism evidence="10 11">
    <name type="scientific">Anaeromyxobacter paludicola</name>
    <dbReference type="NCBI Taxonomy" id="2918171"/>
    <lineage>
        <taxon>Bacteria</taxon>
        <taxon>Pseudomonadati</taxon>
        <taxon>Myxococcota</taxon>
        <taxon>Myxococcia</taxon>
        <taxon>Myxococcales</taxon>
        <taxon>Cystobacterineae</taxon>
        <taxon>Anaeromyxobacteraceae</taxon>
        <taxon>Anaeromyxobacter</taxon>
    </lineage>
</organism>
<dbReference type="PANTHER" id="PTHR42878:SF7">
    <property type="entry name" value="SENSOR HISTIDINE KINASE GLRK"/>
    <property type="match status" value="1"/>
</dbReference>
<evidence type="ECO:0000256" key="7">
    <source>
        <dbReference type="ARBA" id="ARBA00022840"/>
    </source>
</evidence>
<evidence type="ECO:0000256" key="3">
    <source>
        <dbReference type="ARBA" id="ARBA00022553"/>
    </source>
</evidence>
<dbReference type="InterPro" id="IPR025751">
    <property type="entry name" value="RsbRD_N_dom"/>
</dbReference>
<keyword evidence="8" id="KW-0902">Two-component regulatory system</keyword>
<keyword evidence="4" id="KW-0808">Transferase</keyword>
<dbReference type="PANTHER" id="PTHR42878">
    <property type="entry name" value="TWO-COMPONENT HISTIDINE KINASE"/>
    <property type="match status" value="1"/>
</dbReference>